<evidence type="ECO:0000313" key="5">
    <source>
        <dbReference type="EMBL" id="OBT93244.1"/>
    </source>
</evidence>
<protein>
    <recommendedName>
        <fullName evidence="4">Zn(2)-C6 fungal-type domain-containing protein</fullName>
    </recommendedName>
</protein>
<proteinExistence type="predicted"/>
<dbReference type="GeneID" id="28842195"/>
<reference evidence="6" key="2">
    <citation type="journal article" date="2018" name="Nat. Commun.">
        <title>Extreme sensitivity to ultraviolet light in the fungal pathogen causing white-nose syndrome of bats.</title>
        <authorList>
            <person name="Palmer J.M."/>
            <person name="Drees K.P."/>
            <person name="Foster J.T."/>
            <person name="Lindner D.L."/>
        </authorList>
    </citation>
    <scope>NUCLEOTIDE SEQUENCE [LARGE SCALE GENOMIC DNA]</scope>
    <source>
        <strain evidence="6">UAMH 10579</strain>
    </source>
</reference>
<dbReference type="EMBL" id="KV460256">
    <property type="protein sequence ID" value="OBT93244.1"/>
    <property type="molecule type" value="Genomic_DNA"/>
</dbReference>
<dbReference type="RefSeq" id="XP_018126977.1">
    <property type="nucleotide sequence ID" value="XM_018278228.2"/>
</dbReference>
<reference evidence="5 6" key="1">
    <citation type="submission" date="2016-03" db="EMBL/GenBank/DDBJ databases">
        <title>Comparative genomics of Pseudogymnoascus destructans, the fungus causing white-nose syndrome of bats.</title>
        <authorList>
            <person name="Palmer J.M."/>
            <person name="Drees K.P."/>
            <person name="Foster J.T."/>
            <person name="Lindner D.L."/>
        </authorList>
    </citation>
    <scope>NUCLEOTIDE SEQUENCE [LARGE SCALE GENOMIC DNA]</scope>
    <source>
        <strain evidence="5 6">UAMH 10579</strain>
    </source>
</reference>
<feature type="domain" description="Zn(2)-C6 fungal-type" evidence="4">
    <location>
        <begin position="10"/>
        <end position="38"/>
    </location>
</feature>
<keyword evidence="6" id="KW-1185">Reference proteome</keyword>
<dbReference type="Proteomes" id="UP000091956">
    <property type="component" value="Unassembled WGS sequence"/>
</dbReference>
<evidence type="ECO:0000256" key="1">
    <source>
        <dbReference type="ARBA" id="ARBA00004123"/>
    </source>
</evidence>
<dbReference type="CDD" id="cd00067">
    <property type="entry name" value="GAL4"/>
    <property type="match status" value="1"/>
</dbReference>
<sequence length="615" mass="69038">MSTDGPRSSGCWTCRLRKLKCDEDPNHCRRCLRCGISCHGYGPKPAWKDGGLREAEQLAVIKARVADNRRRRARAANTERNESLMEAQIPPPPSQRLDCAEESLVNNEVSESWNHNHGGGPATDEAMLLPLINEMLAGDVDVNLWPSLLSPAEVRNQPTATNMERALTQRWTLLNLTGRENELLRHYLNHVFALQYFHQKYISTTLPSPSWLLSLLETIPPLRHAALSLSALHLHCLQQQKGGSNNFHDGYNRTDTLVELREYHAAALIGLRSFISDYGSSSLTAGYIPILACCSQLISFDLCRGGIDEWYTHVDAVARFILMRAAEFPLLSADEMDSENNEASRFLIGALMWSDILAGVSTGRRPLLYIYLQRLLDSSEQPSGPLIKMEDIMGCENHIMLLISEISALQEWKMNCLKDRSFSTWRLVTRSKVILDDLEIAILRLDRELDAYGLYCSNDRTIYQTKIITGTITNIFACAAVVYLHVVVCGVQPSLLEIRTSVERTITAMQRIQRTDRGKLARGILWPVCVAGCLAEGPKQSFFREFVRAAVDDAIGFGNAQTALDILEHFWAKSSSEKRHTSSSPPSDSPPLEADYLFQGWPQIIQKSGRRVLLV</sequence>
<evidence type="ECO:0000256" key="2">
    <source>
        <dbReference type="ARBA" id="ARBA00023242"/>
    </source>
</evidence>
<evidence type="ECO:0000313" key="6">
    <source>
        <dbReference type="Proteomes" id="UP000091956"/>
    </source>
</evidence>
<dbReference type="GO" id="GO:0000976">
    <property type="term" value="F:transcription cis-regulatory region binding"/>
    <property type="evidence" value="ECO:0007669"/>
    <property type="project" value="TreeGrafter"/>
</dbReference>
<dbReference type="STRING" id="342668.A0A1B8GBN7"/>
<feature type="region of interest" description="Disordered" evidence="3">
    <location>
        <begin position="74"/>
        <end position="95"/>
    </location>
</feature>
<dbReference type="GO" id="GO:0045944">
    <property type="term" value="P:positive regulation of transcription by RNA polymerase II"/>
    <property type="evidence" value="ECO:0007669"/>
    <property type="project" value="TreeGrafter"/>
</dbReference>
<name>A0A1B8GBN7_9PEZI</name>
<dbReference type="AlphaFoldDB" id="A0A1B8GBN7"/>
<dbReference type="GO" id="GO:0000981">
    <property type="term" value="F:DNA-binding transcription factor activity, RNA polymerase II-specific"/>
    <property type="evidence" value="ECO:0007669"/>
    <property type="project" value="InterPro"/>
</dbReference>
<gene>
    <name evidence="5" type="ORF">VE01_08809</name>
</gene>
<dbReference type="Gene3D" id="4.10.240.10">
    <property type="entry name" value="Zn(2)-C6 fungal-type DNA-binding domain"/>
    <property type="match status" value="1"/>
</dbReference>
<dbReference type="OrthoDB" id="5213892at2759"/>
<dbReference type="InterPro" id="IPR036864">
    <property type="entry name" value="Zn2-C6_fun-type_DNA-bd_sf"/>
</dbReference>
<dbReference type="InterPro" id="IPR021858">
    <property type="entry name" value="Fun_TF"/>
</dbReference>
<dbReference type="Pfam" id="PF00172">
    <property type="entry name" value="Zn_clus"/>
    <property type="match status" value="1"/>
</dbReference>
<keyword evidence="2" id="KW-0539">Nucleus</keyword>
<comment type="subcellular location">
    <subcellularLocation>
        <location evidence="1">Nucleus</location>
    </subcellularLocation>
</comment>
<dbReference type="PANTHER" id="PTHR37534:SF26">
    <property type="entry name" value="TRANSCRIPTION FACTOR, PUTATIVE-RELATED"/>
    <property type="match status" value="1"/>
</dbReference>
<dbReference type="SMART" id="SM00066">
    <property type="entry name" value="GAL4"/>
    <property type="match status" value="1"/>
</dbReference>
<dbReference type="PROSITE" id="PS00463">
    <property type="entry name" value="ZN2_CY6_FUNGAL_1"/>
    <property type="match status" value="1"/>
</dbReference>
<dbReference type="PANTHER" id="PTHR37534">
    <property type="entry name" value="TRANSCRIPTIONAL ACTIVATOR PROTEIN UGA3"/>
    <property type="match status" value="1"/>
</dbReference>
<dbReference type="InterPro" id="IPR001138">
    <property type="entry name" value="Zn2Cys6_DnaBD"/>
</dbReference>
<accession>A0A1B8GBN7</accession>
<dbReference type="GO" id="GO:0008270">
    <property type="term" value="F:zinc ion binding"/>
    <property type="evidence" value="ECO:0007669"/>
    <property type="project" value="InterPro"/>
</dbReference>
<dbReference type="SUPFAM" id="SSF57701">
    <property type="entry name" value="Zn2/Cys6 DNA-binding domain"/>
    <property type="match status" value="1"/>
</dbReference>
<evidence type="ECO:0000256" key="3">
    <source>
        <dbReference type="SAM" id="MobiDB-lite"/>
    </source>
</evidence>
<evidence type="ECO:0000259" key="4">
    <source>
        <dbReference type="PROSITE" id="PS50048"/>
    </source>
</evidence>
<dbReference type="Pfam" id="PF11951">
    <property type="entry name" value="Fungal_trans_2"/>
    <property type="match status" value="1"/>
</dbReference>
<dbReference type="GO" id="GO:0005634">
    <property type="term" value="C:nucleus"/>
    <property type="evidence" value="ECO:0007669"/>
    <property type="project" value="UniProtKB-SubCell"/>
</dbReference>
<organism evidence="5 6">
    <name type="scientific">Pseudogymnoascus verrucosus</name>
    <dbReference type="NCBI Taxonomy" id="342668"/>
    <lineage>
        <taxon>Eukaryota</taxon>
        <taxon>Fungi</taxon>
        <taxon>Dikarya</taxon>
        <taxon>Ascomycota</taxon>
        <taxon>Pezizomycotina</taxon>
        <taxon>Leotiomycetes</taxon>
        <taxon>Thelebolales</taxon>
        <taxon>Thelebolaceae</taxon>
        <taxon>Pseudogymnoascus</taxon>
    </lineage>
</organism>
<dbReference type="PROSITE" id="PS50048">
    <property type="entry name" value="ZN2_CY6_FUNGAL_2"/>
    <property type="match status" value="1"/>
</dbReference>